<dbReference type="InterPro" id="IPR039620">
    <property type="entry name" value="BKI1/MAKR1/3/4"/>
</dbReference>
<dbReference type="OrthoDB" id="1709800at2759"/>
<reference evidence="2 3" key="1">
    <citation type="submission" date="2019-01" db="EMBL/GenBank/DDBJ databases">
        <title>Sequencing of cultivated peanut Arachis hypogaea provides insights into genome evolution and oil improvement.</title>
        <authorList>
            <person name="Chen X."/>
        </authorList>
    </citation>
    <scope>NUCLEOTIDE SEQUENCE [LARGE SCALE GENOMIC DNA]</scope>
    <source>
        <strain evidence="3">cv. Fuhuasheng</strain>
        <tissue evidence="2">Leaves</tissue>
    </source>
</reference>
<organism evidence="2 3">
    <name type="scientific">Arachis hypogaea</name>
    <name type="common">Peanut</name>
    <dbReference type="NCBI Taxonomy" id="3818"/>
    <lineage>
        <taxon>Eukaryota</taxon>
        <taxon>Viridiplantae</taxon>
        <taxon>Streptophyta</taxon>
        <taxon>Embryophyta</taxon>
        <taxon>Tracheophyta</taxon>
        <taxon>Spermatophyta</taxon>
        <taxon>Magnoliopsida</taxon>
        <taxon>eudicotyledons</taxon>
        <taxon>Gunneridae</taxon>
        <taxon>Pentapetalae</taxon>
        <taxon>rosids</taxon>
        <taxon>fabids</taxon>
        <taxon>Fabales</taxon>
        <taxon>Fabaceae</taxon>
        <taxon>Papilionoideae</taxon>
        <taxon>50 kb inversion clade</taxon>
        <taxon>dalbergioids sensu lato</taxon>
        <taxon>Dalbergieae</taxon>
        <taxon>Pterocarpus clade</taxon>
        <taxon>Arachis</taxon>
    </lineage>
</organism>
<dbReference type="Proteomes" id="UP000289738">
    <property type="component" value="Chromosome A08"/>
</dbReference>
<protein>
    <recommendedName>
        <fullName evidence="4">BRI1 kinase inhibitor</fullName>
    </recommendedName>
</protein>
<feature type="compositionally biased region" description="Basic and acidic residues" evidence="1">
    <location>
        <begin position="1"/>
        <end position="23"/>
    </location>
</feature>
<dbReference type="AlphaFoldDB" id="A0A445BS36"/>
<feature type="region of interest" description="Disordered" evidence="1">
    <location>
        <begin position="1"/>
        <end position="46"/>
    </location>
</feature>
<dbReference type="PANTHER" id="PTHR33312:SF19">
    <property type="entry name" value="BRI1 KINASE INHIBITOR 1"/>
    <property type="match status" value="1"/>
</dbReference>
<dbReference type="GO" id="GO:0019210">
    <property type="term" value="F:kinase inhibitor activity"/>
    <property type="evidence" value="ECO:0007669"/>
    <property type="project" value="InterPro"/>
</dbReference>
<evidence type="ECO:0008006" key="4">
    <source>
        <dbReference type="Google" id="ProtNLM"/>
    </source>
</evidence>
<gene>
    <name evidence="2" type="ORF">Ahy_A08g037897</name>
</gene>
<evidence type="ECO:0000313" key="3">
    <source>
        <dbReference type="Proteomes" id="UP000289738"/>
    </source>
</evidence>
<dbReference type="PANTHER" id="PTHR33312">
    <property type="entry name" value="MEMBRANE-ASSOCIATED KINASE REGULATOR 4-RELATED"/>
    <property type="match status" value="1"/>
</dbReference>
<evidence type="ECO:0000313" key="2">
    <source>
        <dbReference type="EMBL" id="RYR41497.1"/>
    </source>
</evidence>
<dbReference type="GO" id="GO:0005886">
    <property type="term" value="C:plasma membrane"/>
    <property type="evidence" value="ECO:0007669"/>
    <property type="project" value="InterPro"/>
</dbReference>
<proteinExistence type="predicted"/>
<dbReference type="Gramene" id="arahy.Tifrunner.gnm2.ann2.Ah08g043600.1">
    <property type="protein sequence ID" value="arahy.Tifrunner.gnm2.ann2.Ah08g043600.1-CDS-1"/>
    <property type="gene ID" value="arahy.Tifrunner.gnm2.ann2.Ah08g043600"/>
</dbReference>
<accession>A0A445BS36</accession>
<dbReference type="EMBL" id="SDMP01000008">
    <property type="protein sequence ID" value="RYR41497.1"/>
    <property type="molecule type" value="Genomic_DNA"/>
</dbReference>
<comment type="caution">
    <text evidence="2">The sequence shown here is derived from an EMBL/GenBank/DDBJ whole genome shotgun (WGS) entry which is preliminary data.</text>
</comment>
<keyword evidence="3" id="KW-1185">Reference proteome</keyword>
<sequence length="323" mass="35975">METHHHQQHQKQIEARQEDKEAKQILLPKPSSPPPSQSSSPSHEFSFTISLHSSSTNKAPPPSLAIDLSPADEIFFHGHLLPLHLLSHLPSSPRFSTTSMESLTVPVPIRDFLLEDNENTYNKEISRSSCGHSNRSNITLDERIGNNFIEEDNNVIKRGTMEEESKSNNNNNNKHSSFSLFGLSKGRKVCQVSNKEELDKEKQQKRKLGFDVIHALKRLFRGRREREKVGLHESAYSSHSGNLMRKKKPELRGIRRGECSSAPASMRASPTNSGLLLATATTLPTSAANDSTMEELQAAIQAAIAHCKNSIAKEDNNLIKCTS</sequence>
<name>A0A445BS36_ARAHY</name>
<dbReference type="STRING" id="3818.A0A445BS36"/>
<evidence type="ECO:0000256" key="1">
    <source>
        <dbReference type="SAM" id="MobiDB-lite"/>
    </source>
</evidence>